<evidence type="ECO:0000313" key="1">
    <source>
        <dbReference type="EMBL" id="RAJ17820.1"/>
    </source>
</evidence>
<proteinExistence type="predicted"/>
<dbReference type="OrthoDB" id="835620at2"/>
<dbReference type="InterPro" id="IPR027417">
    <property type="entry name" value="P-loop_NTPase"/>
</dbReference>
<dbReference type="EMBL" id="QLLO01000001">
    <property type="protein sequence ID" value="RAJ17820.1"/>
    <property type="molecule type" value="Genomic_DNA"/>
</dbReference>
<dbReference type="SUPFAM" id="SSF52540">
    <property type="entry name" value="P-loop containing nucleoside triphosphate hydrolases"/>
    <property type="match status" value="1"/>
</dbReference>
<protein>
    <submittedName>
        <fullName evidence="1">DNA replication protein DnaC</fullName>
    </submittedName>
</protein>
<keyword evidence="2" id="KW-1185">Reference proteome</keyword>
<dbReference type="Gene3D" id="3.40.50.300">
    <property type="entry name" value="P-loop containing nucleotide triphosphate hydrolases"/>
    <property type="match status" value="1"/>
</dbReference>
<sequence>MIREGKTEKISQTINMFVNSRKNFQQKKPIPYTIISKRDLWFQFLKIFRSSTGTPLINDKQTTNNLKVLFYYFLKDDYFFKCDNLRDDISNPSFNKGLLIIGAPGVGKTSYLRVLEEIFMKYPCFRFKGESSSDLVTQYETCSTPSDKELFFRKHNRKRLFIDDINSENIASNYGKYDVVGGILTSRHEKGLMTYATTNYVTLDNSVTHTLEALGKKYGFRVYDRLFEMFNIIEFHGRSYRR</sequence>
<comment type="caution">
    <text evidence="1">The sequence shown here is derived from an EMBL/GenBank/DDBJ whole genome shotgun (WGS) entry which is preliminary data.</text>
</comment>
<evidence type="ECO:0000313" key="2">
    <source>
        <dbReference type="Proteomes" id="UP000248703"/>
    </source>
</evidence>
<organism evidence="1 2">
    <name type="scientific">Olleya aquimaris</name>
    <dbReference type="NCBI Taxonomy" id="639310"/>
    <lineage>
        <taxon>Bacteria</taxon>
        <taxon>Pseudomonadati</taxon>
        <taxon>Bacteroidota</taxon>
        <taxon>Flavobacteriia</taxon>
        <taxon>Flavobacteriales</taxon>
        <taxon>Flavobacteriaceae</taxon>
    </lineage>
</organism>
<gene>
    <name evidence="1" type="ORF">LY08_00088</name>
</gene>
<dbReference type="RefSeq" id="WP_111658461.1">
    <property type="nucleotide sequence ID" value="NZ_QLLO01000001.1"/>
</dbReference>
<reference evidence="1 2" key="1">
    <citation type="submission" date="2018-06" db="EMBL/GenBank/DDBJ databases">
        <title>Genomic Encyclopedia of Archaeal and Bacterial Type Strains, Phase II (KMG-II): from individual species to whole genera.</title>
        <authorList>
            <person name="Goeker M."/>
        </authorList>
    </citation>
    <scope>NUCLEOTIDE SEQUENCE [LARGE SCALE GENOMIC DNA]</scope>
    <source>
        <strain evidence="1 2">DSM 24464</strain>
    </source>
</reference>
<accession>A0A327RLD6</accession>
<name>A0A327RLD6_9FLAO</name>
<dbReference type="AlphaFoldDB" id="A0A327RLD6"/>
<dbReference type="Proteomes" id="UP000248703">
    <property type="component" value="Unassembled WGS sequence"/>
</dbReference>